<dbReference type="OrthoDB" id="10550197at2759"/>
<name>A0A7M7JHM6_VARDE</name>
<evidence type="ECO:0000313" key="3">
    <source>
        <dbReference type="Proteomes" id="UP000594260"/>
    </source>
</evidence>
<reference evidence="2" key="1">
    <citation type="submission" date="2021-01" db="UniProtKB">
        <authorList>
            <consortium name="EnsemblMetazoa"/>
        </authorList>
    </citation>
    <scope>IDENTIFICATION</scope>
</reference>
<proteinExistence type="predicted"/>
<accession>A0A7M7JHM6</accession>
<keyword evidence="1" id="KW-1133">Transmembrane helix</keyword>
<dbReference type="AlphaFoldDB" id="A0A7M7JHM6"/>
<protein>
    <submittedName>
        <fullName evidence="2">Uncharacterized protein</fullName>
    </submittedName>
</protein>
<dbReference type="RefSeq" id="XP_022652322.1">
    <property type="nucleotide sequence ID" value="XM_022796587.1"/>
</dbReference>
<keyword evidence="1" id="KW-0472">Membrane</keyword>
<feature type="transmembrane region" description="Helical" evidence="1">
    <location>
        <begin position="50"/>
        <end position="75"/>
    </location>
</feature>
<evidence type="ECO:0000256" key="1">
    <source>
        <dbReference type="SAM" id="Phobius"/>
    </source>
</evidence>
<keyword evidence="1" id="KW-0812">Transmembrane</keyword>
<keyword evidence="3" id="KW-1185">Reference proteome</keyword>
<dbReference type="Proteomes" id="UP000594260">
    <property type="component" value="Unplaced"/>
</dbReference>
<dbReference type="KEGG" id="vde:111246655"/>
<organism evidence="2 3">
    <name type="scientific">Varroa destructor</name>
    <name type="common">Honeybee mite</name>
    <dbReference type="NCBI Taxonomy" id="109461"/>
    <lineage>
        <taxon>Eukaryota</taxon>
        <taxon>Metazoa</taxon>
        <taxon>Ecdysozoa</taxon>
        <taxon>Arthropoda</taxon>
        <taxon>Chelicerata</taxon>
        <taxon>Arachnida</taxon>
        <taxon>Acari</taxon>
        <taxon>Parasitiformes</taxon>
        <taxon>Mesostigmata</taxon>
        <taxon>Gamasina</taxon>
        <taxon>Dermanyssoidea</taxon>
        <taxon>Varroidae</taxon>
        <taxon>Varroa</taxon>
    </lineage>
</organism>
<dbReference type="InParanoid" id="A0A7M7JHM6"/>
<dbReference type="EnsemblMetazoa" id="XM_022796587">
    <property type="protein sequence ID" value="XP_022652322"/>
    <property type="gene ID" value="LOC111246655"/>
</dbReference>
<dbReference type="GeneID" id="111246655"/>
<sequence>MKPTGELLATCGPMLLSTDIRYKMGYRQPREIHYELTPATRHRQVSVFQLAFAIVVGTITLAAILLALCVIWYGYSSPSEVTSIIYNQTDEVLIINPTRPVERVPNRKHFEVIVVYADDNKERADNVVSYLNKTLRELIDTKIYSDIRISKVGSKSLQSTTSDPRLKLKVPLRYTVKLGSTVIIVSEQFPPTAEQVINLVRLDSQRPCRLLDEERCVELCAIYLTPGNVPNITPAVTEYEAVDVRIANLVDYAQNSAIYRQGDNQLFSVARFRRGCLPTS</sequence>
<evidence type="ECO:0000313" key="2">
    <source>
        <dbReference type="EnsemblMetazoa" id="XP_022652322"/>
    </source>
</evidence>